<keyword evidence="4 13" id="KW-0863">Zinc-finger</keyword>
<evidence type="ECO:0000256" key="12">
    <source>
        <dbReference type="NCBIfam" id="TIGR00416"/>
    </source>
</evidence>
<keyword evidence="5" id="KW-0378">Hydrolase</keyword>
<evidence type="ECO:0000256" key="1">
    <source>
        <dbReference type="ARBA" id="ARBA00022723"/>
    </source>
</evidence>
<dbReference type="GO" id="GO:0016787">
    <property type="term" value="F:hydrolase activity"/>
    <property type="evidence" value="ECO:0007669"/>
    <property type="project" value="UniProtKB-KW"/>
</dbReference>
<dbReference type="CDD" id="cd01121">
    <property type="entry name" value="RadA_SMS_N"/>
    <property type="match status" value="1"/>
</dbReference>
<feature type="binding site" evidence="11">
    <location>
        <begin position="95"/>
        <end position="102"/>
    </location>
    <ligand>
        <name>ATP</name>
        <dbReference type="ChEBI" id="CHEBI:30616"/>
    </ligand>
</feature>
<sequence length="457" mass="48945">MAKVASVFVCQQCGAPTSRWSGQCPSCGAWNSLVETAVSSRRTTAGKRSLRLAAKPISLSQVQGISEQRIATGIGELDRVLGGGIVPGSVTLVAGEPGIGKSTLLTQLALKVSNASSKFKVQNLKLKAPSVLYVCGEESPSQIKLRIERVGSGNAERGLGDRVLFLPDVDTDAIVATIEKEKPGMVIIDSVQTLRTSDLTSAAGSVSQVTESASRLIDCAKRLSVPMFLVGHVTKEGSIAGPKILEHMVDTVLELTGDRLHEFRLLRTGKNRFGATDEVGIFSMDDRGIQEVKNPSDRFLSDRQERVAGSCVVCVLEGTRPMLVEIQALVVPSSLSIPRRIASGVDQRRVQLLVAVLMRRCGLRLGNQDVYVNVAGGLTIREPSSDFGIALAIASSVKDRPLPKGNVAIGEVGLLGELRRVGNLQRRVREAKAQGFHSILSCEKYSSLPVAIRSVFR</sequence>
<name>A0A1G1VM93_9BACT</name>
<keyword evidence="7 11" id="KW-0067">ATP-binding</keyword>
<dbReference type="GO" id="GO:0140664">
    <property type="term" value="F:ATP-dependent DNA damage sensor activity"/>
    <property type="evidence" value="ECO:0007669"/>
    <property type="project" value="InterPro"/>
</dbReference>
<dbReference type="FunFam" id="3.40.50.300:FF:000050">
    <property type="entry name" value="DNA repair protein RadA"/>
    <property type="match status" value="1"/>
</dbReference>
<dbReference type="PANTHER" id="PTHR32472:SF10">
    <property type="entry name" value="DNA REPAIR PROTEIN RADA-LIKE PROTEIN"/>
    <property type="match status" value="1"/>
</dbReference>
<dbReference type="PANTHER" id="PTHR32472">
    <property type="entry name" value="DNA REPAIR PROTEIN RADA"/>
    <property type="match status" value="1"/>
</dbReference>
<comment type="caution">
    <text evidence="15">The sequence shown here is derived from an EMBL/GenBank/DDBJ whole genome shotgun (WGS) entry which is preliminary data.</text>
</comment>
<dbReference type="HAMAP" id="MF_01498">
    <property type="entry name" value="RadA_bact"/>
    <property type="match status" value="1"/>
</dbReference>
<dbReference type="GO" id="GO:0000725">
    <property type="term" value="P:recombinational repair"/>
    <property type="evidence" value="ECO:0007669"/>
    <property type="project" value="UniProtKB-UniRule"/>
</dbReference>
<dbReference type="InterPro" id="IPR003593">
    <property type="entry name" value="AAA+_ATPase"/>
</dbReference>
<evidence type="ECO:0000256" key="11">
    <source>
        <dbReference type="HAMAP-Rule" id="MF_01498"/>
    </source>
</evidence>
<reference evidence="15 16" key="1">
    <citation type="journal article" date="2016" name="Nat. Commun.">
        <title>Thousands of microbial genomes shed light on interconnected biogeochemical processes in an aquifer system.</title>
        <authorList>
            <person name="Anantharaman K."/>
            <person name="Brown C.T."/>
            <person name="Hug L.A."/>
            <person name="Sharon I."/>
            <person name="Castelle C.J."/>
            <person name="Probst A.J."/>
            <person name="Thomas B.C."/>
            <person name="Singh A."/>
            <person name="Wilkins M.J."/>
            <person name="Karaoz U."/>
            <person name="Brodie E.L."/>
            <person name="Williams K.H."/>
            <person name="Hubbard S.S."/>
            <person name="Banfield J.F."/>
        </authorList>
    </citation>
    <scope>NUCLEOTIDE SEQUENCE [LARGE SCALE GENOMIC DNA]</scope>
</reference>
<comment type="similarity">
    <text evidence="11 13">Belongs to the RecA family. RadA subfamily.</text>
</comment>
<protein>
    <recommendedName>
        <fullName evidence="11 12">DNA repair protein RadA</fullName>
    </recommendedName>
</protein>
<dbReference type="AlphaFoldDB" id="A0A1G1VM93"/>
<evidence type="ECO:0000313" key="16">
    <source>
        <dbReference type="Proteomes" id="UP000179069"/>
    </source>
</evidence>
<feature type="domain" description="RecA family profile 1" evidence="14">
    <location>
        <begin position="66"/>
        <end position="233"/>
    </location>
</feature>
<evidence type="ECO:0000256" key="5">
    <source>
        <dbReference type="ARBA" id="ARBA00022801"/>
    </source>
</evidence>
<organism evidence="15 16">
    <name type="scientific">Candidatus Chisholmbacteria bacterium RIFCSPHIGHO2_01_FULL_49_18</name>
    <dbReference type="NCBI Taxonomy" id="1797590"/>
    <lineage>
        <taxon>Bacteria</taxon>
        <taxon>Candidatus Chisholmiibacteriota</taxon>
    </lineage>
</organism>
<evidence type="ECO:0000256" key="8">
    <source>
        <dbReference type="ARBA" id="ARBA00023016"/>
    </source>
</evidence>
<dbReference type="InterPro" id="IPR041166">
    <property type="entry name" value="Rubredoxin_2"/>
</dbReference>
<evidence type="ECO:0000313" key="15">
    <source>
        <dbReference type="EMBL" id="OGY16520.1"/>
    </source>
</evidence>
<evidence type="ECO:0000256" key="6">
    <source>
        <dbReference type="ARBA" id="ARBA00022833"/>
    </source>
</evidence>
<keyword evidence="10 11" id="KW-0234">DNA repair</keyword>
<keyword evidence="9 11" id="KW-0238">DNA-binding</keyword>
<feature type="region of interest" description="Lon-protease-like" evidence="11">
    <location>
        <begin position="369"/>
        <end position="457"/>
    </location>
</feature>
<dbReference type="Gene3D" id="3.40.50.300">
    <property type="entry name" value="P-loop containing nucleotide triphosphate hydrolases"/>
    <property type="match status" value="1"/>
</dbReference>
<keyword evidence="8 11" id="KW-0346">Stress response</keyword>
<dbReference type="NCBIfam" id="TIGR00416">
    <property type="entry name" value="sms"/>
    <property type="match status" value="1"/>
</dbReference>
<evidence type="ECO:0000256" key="10">
    <source>
        <dbReference type="ARBA" id="ARBA00023204"/>
    </source>
</evidence>
<evidence type="ECO:0000256" key="9">
    <source>
        <dbReference type="ARBA" id="ARBA00023125"/>
    </source>
</evidence>
<gene>
    <name evidence="11" type="primary">radA</name>
    <name evidence="15" type="ORF">A2785_02910</name>
</gene>
<dbReference type="Gene3D" id="3.30.230.10">
    <property type="match status" value="1"/>
</dbReference>
<dbReference type="InterPro" id="IPR027417">
    <property type="entry name" value="P-loop_NTPase"/>
</dbReference>
<dbReference type="InterPro" id="IPR014721">
    <property type="entry name" value="Ribsml_uS5_D2-typ_fold_subgr"/>
</dbReference>
<dbReference type="GO" id="GO:0003684">
    <property type="term" value="F:damaged DNA binding"/>
    <property type="evidence" value="ECO:0007669"/>
    <property type="project" value="InterPro"/>
</dbReference>
<comment type="function">
    <text evidence="13">DNA-dependent ATPase involved in processing of recombination intermediates, plays a role in repairing DNA breaks. Stimulates the branch migration of RecA-mediated strand transfer reactions, allowing the 3' invading strand to extend heteroduplex DNA faster. Binds ssDNA in the presence of ADP but not other nucleotides, has ATPase activity that is stimulated by ssDNA and various branched DNA structures, but inhibited by SSB. Does not have RecA's homology-searching function.</text>
</comment>
<keyword evidence="2 11" id="KW-0547">Nucleotide-binding</keyword>
<evidence type="ECO:0000256" key="13">
    <source>
        <dbReference type="RuleBase" id="RU003555"/>
    </source>
</evidence>
<proteinExistence type="inferred from homology"/>
<keyword evidence="1 11" id="KW-0479">Metal-binding</keyword>
<dbReference type="SMART" id="SM00382">
    <property type="entry name" value="AAA"/>
    <property type="match status" value="1"/>
</dbReference>
<evidence type="ECO:0000256" key="7">
    <source>
        <dbReference type="ARBA" id="ARBA00022840"/>
    </source>
</evidence>
<keyword evidence="6 13" id="KW-0862">Zinc</keyword>
<dbReference type="InterPro" id="IPR020568">
    <property type="entry name" value="Ribosomal_Su5_D2-typ_SF"/>
</dbReference>
<dbReference type="Pfam" id="PF13481">
    <property type="entry name" value="AAA_25"/>
    <property type="match status" value="1"/>
</dbReference>
<dbReference type="EMBL" id="MHCI01000014">
    <property type="protein sequence ID" value="OGY16520.1"/>
    <property type="molecule type" value="Genomic_DNA"/>
</dbReference>
<dbReference type="PROSITE" id="PS50162">
    <property type="entry name" value="RECA_2"/>
    <property type="match status" value="1"/>
</dbReference>
<feature type="short sequence motif" description="RadA KNRFG motif" evidence="11">
    <location>
        <begin position="270"/>
        <end position="274"/>
    </location>
</feature>
<evidence type="ECO:0000256" key="4">
    <source>
        <dbReference type="ARBA" id="ARBA00022771"/>
    </source>
</evidence>
<dbReference type="GO" id="GO:0005829">
    <property type="term" value="C:cytosol"/>
    <property type="evidence" value="ECO:0007669"/>
    <property type="project" value="TreeGrafter"/>
</dbReference>
<comment type="function">
    <text evidence="11">Plays a role in repairing double-strand DNA breaks, probably involving stabilizing or processing branched DNA or blocked replication forks.</text>
</comment>
<keyword evidence="3 11" id="KW-0227">DNA damage</keyword>
<dbReference type="Pfam" id="PF18073">
    <property type="entry name" value="Zn_ribbon_LapB"/>
    <property type="match status" value="1"/>
</dbReference>
<comment type="domain">
    <text evidence="11">The middle region has homology to RecA with ATPase motifs including the RadA KNRFG motif, while the C-terminus is homologous to Lon protease.</text>
</comment>
<dbReference type="InterPro" id="IPR004504">
    <property type="entry name" value="DNA_repair_RadA"/>
</dbReference>
<accession>A0A1G1VM93</accession>
<evidence type="ECO:0000256" key="2">
    <source>
        <dbReference type="ARBA" id="ARBA00022741"/>
    </source>
</evidence>
<dbReference type="Proteomes" id="UP000179069">
    <property type="component" value="Unassembled WGS sequence"/>
</dbReference>
<dbReference type="SUPFAM" id="SSF54211">
    <property type="entry name" value="Ribosomal protein S5 domain 2-like"/>
    <property type="match status" value="1"/>
</dbReference>
<dbReference type="GO" id="GO:0005524">
    <property type="term" value="F:ATP binding"/>
    <property type="evidence" value="ECO:0007669"/>
    <property type="project" value="UniProtKB-UniRule"/>
</dbReference>
<dbReference type="InterPro" id="IPR020588">
    <property type="entry name" value="RecA_ATP-bd"/>
</dbReference>
<evidence type="ECO:0000256" key="3">
    <source>
        <dbReference type="ARBA" id="ARBA00022763"/>
    </source>
</evidence>
<evidence type="ECO:0000259" key="14">
    <source>
        <dbReference type="PROSITE" id="PS50162"/>
    </source>
</evidence>
<dbReference type="GO" id="GO:0008270">
    <property type="term" value="F:zinc ion binding"/>
    <property type="evidence" value="ECO:0007669"/>
    <property type="project" value="UniProtKB-KW"/>
</dbReference>
<dbReference type="SUPFAM" id="SSF52540">
    <property type="entry name" value="P-loop containing nucleoside triphosphate hydrolases"/>
    <property type="match status" value="1"/>
</dbReference>
<dbReference type="PRINTS" id="PR01874">
    <property type="entry name" value="DNAREPAIRADA"/>
</dbReference>